<accession>A0A2R3Z1U0</accession>
<dbReference type="PANTHER" id="PTHR47893">
    <property type="entry name" value="REGULATORY PROTEIN PCHR"/>
    <property type="match status" value="1"/>
</dbReference>
<dbReference type="PROSITE" id="PS00041">
    <property type="entry name" value="HTH_ARAC_FAMILY_1"/>
    <property type="match status" value="1"/>
</dbReference>
<dbReference type="InterPro" id="IPR018060">
    <property type="entry name" value="HTH_AraC"/>
</dbReference>
<protein>
    <recommendedName>
        <fullName evidence="4">HTH araC/xylS-type domain-containing protein</fullName>
    </recommendedName>
</protein>
<dbReference type="InterPro" id="IPR018062">
    <property type="entry name" value="HTH_AraC-typ_CS"/>
</dbReference>
<dbReference type="PANTHER" id="PTHR47893:SF1">
    <property type="entry name" value="REGULATORY PROTEIN PCHR"/>
    <property type="match status" value="1"/>
</dbReference>
<keyword evidence="3" id="KW-0804">Transcription</keyword>
<evidence type="ECO:0000313" key="6">
    <source>
        <dbReference type="Proteomes" id="UP000241507"/>
    </source>
</evidence>
<dbReference type="GO" id="GO:0003700">
    <property type="term" value="F:DNA-binding transcription factor activity"/>
    <property type="evidence" value="ECO:0007669"/>
    <property type="project" value="InterPro"/>
</dbReference>
<dbReference type="RefSeq" id="WP_107011015.1">
    <property type="nucleotide sequence ID" value="NZ_CP028136.1"/>
</dbReference>
<name>A0A2R3Z1U0_9FLAO</name>
<dbReference type="InterPro" id="IPR009057">
    <property type="entry name" value="Homeodomain-like_sf"/>
</dbReference>
<dbReference type="Proteomes" id="UP000241507">
    <property type="component" value="Chromosome"/>
</dbReference>
<feature type="domain" description="HTH araC/xylS-type" evidence="4">
    <location>
        <begin position="203"/>
        <end position="302"/>
    </location>
</feature>
<evidence type="ECO:0000313" key="5">
    <source>
        <dbReference type="EMBL" id="AVR44237.1"/>
    </source>
</evidence>
<gene>
    <name evidence="5" type="ORF">C7S20_02590</name>
</gene>
<evidence type="ECO:0000256" key="1">
    <source>
        <dbReference type="ARBA" id="ARBA00023015"/>
    </source>
</evidence>
<evidence type="ECO:0000256" key="2">
    <source>
        <dbReference type="ARBA" id="ARBA00023125"/>
    </source>
</evidence>
<reference evidence="6" key="1">
    <citation type="submission" date="2018-03" db="EMBL/GenBank/DDBJ databases">
        <title>Gramella fulva sp. nov., isolated from a dry surface of tidal flat.</title>
        <authorList>
            <person name="Hwang S.H."/>
            <person name="Hwang W.M."/>
            <person name="Kang K."/>
            <person name="Ahn T.-Y."/>
        </authorList>
    </citation>
    <scope>NUCLEOTIDE SEQUENCE [LARGE SCALE GENOMIC DNA]</scope>
    <source>
        <strain evidence="6">SH35</strain>
    </source>
</reference>
<dbReference type="EMBL" id="CP028136">
    <property type="protein sequence ID" value="AVR44237.1"/>
    <property type="molecule type" value="Genomic_DNA"/>
</dbReference>
<dbReference type="SMART" id="SM00342">
    <property type="entry name" value="HTH_ARAC"/>
    <property type="match status" value="1"/>
</dbReference>
<dbReference type="GO" id="GO:0043565">
    <property type="term" value="F:sequence-specific DNA binding"/>
    <property type="evidence" value="ECO:0007669"/>
    <property type="project" value="InterPro"/>
</dbReference>
<dbReference type="AlphaFoldDB" id="A0A2R3Z1U0"/>
<dbReference type="KEGG" id="grs:C7S20_02590"/>
<keyword evidence="1" id="KW-0805">Transcription regulation</keyword>
<dbReference type="InterPro" id="IPR053142">
    <property type="entry name" value="PchR_regulatory_protein"/>
</dbReference>
<organism evidence="5 6">
    <name type="scientific">Christiangramia fulva</name>
    <dbReference type="NCBI Taxonomy" id="2126553"/>
    <lineage>
        <taxon>Bacteria</taxon>
        <taxon>Pseudomonadati</taxon>
        <taxon>Bacteroidota</taxon>
        <taxon>Flavobacteriia</taxon>
        <taxon>Flavobacteriales</taxon>
        <taxon>Flavobacteriaceae</taxon>
        <taxon>Christiangramia</taxon>
    </lineage>
</organism>
<keyword evidence="6" id="KW-1185">Reference proteome</keyword>
<dbReference type="OrthoDB" id="1451418at2"/>
<evidence type="ECO:0000256" key="3">
    <source>
        <dbReference type="ARBA" id="ARBA00023163"/>
    </source>
</evidence>
<sequence>MNGQWNHNKLEELCDFIIEVIKGNFTLQLNPANSGFLEPLIKLLNIMNEELNTLFHHTHSEKSYPQVNLITLFINLNLDIKYISSQSLKYLELEHEPKNLKAIISEKSFLKLEKLFKTLNKNFAKKKLKLDFLNGKGLLFKTQAELHLKNDRVGENEILINAYKIVYQNDRLEKYRKRVHSKKIKYPTRNRSILLQANRELIEKIHTYLLENIDQKFPGMEGLATIFRVSESKIKKGFKHYYGTSIYKFLQEKRLEKAHLLLTETERPISAIAQECGFVSPSHFSRSFKKRFGYSPSDVHRNPK</sequence>
<keyword evidence="2" id="KW-0238">DNA-binding</keyword>
<evidence type="ECO:0000259" key="4">
    <source>
        <dbReference type="PROSITE" id="PS01124"/>
    </source>
</evidence>
<proteinExistence type="predicted"/>
<dbReference type="Pfam" id="PF12833">
    <property type="entry name" value="HTH_18"/>
    <property type="match status" value="1"/>
</dbReference>
<dbReference type="PRINTS" id="PR00032">
    <property type="entry name" value="HTHARAC"/>
</dbReference>
<dbReference type="PROSITE" id="PS01124">
    <property type="entry name" value="HTH_ARAC_FAMILY_2"/>
    <property type="match status" value="1"/>
</dbReference>
<dbReference type="InterPro" id="IPR020449">
    <property type="entry name" value="Tscrpt_reg_AraC-type_HTH"/>
</dbReference>
<dbReference type="Gene3D" id="1.10.10.60">
    <property type="entry name" value="Homeodomain-like"/>
    <property type="match status" value="2"/>
</dbReference>
<dbReference type="SUPFAM" id="SSF46689">
    <property type="entry name" value="Homeodomain-like"/>
    <property type="match status" value="1"/>
</dbReference>